<gene>
    <name evidence="3" type="ORF">CALCODRAFT_488776</name>
</gene>
<dbReference type="Proteomes" id="UP000076842">
    <property type="component" value="Unassembled WGS sequence"/>
</dbReference>
<feature type="region of interest" description="Disordered" evidence="1">
    <location>
        <begin position="67"/>
        <end position="86"/>
    </location>
</feature>
<keyword evidence="4" id="KW-1185">Reference proteome</keyword>
<feature type="region of interest" description="Disordered" evidence="1">
    <location>
        <begin position="156"/>
        <end position="188"/>
    </location>
</feature>
<evidence type="ECO:0000256" key="1">
    <source>
        <dbReference type="SAM" id="MobiDB-lite"/>
    </source>
</evidence>
<protein>
    <submittedName>
        <fullName evidence="3">Uncharacterized protein</fullName>
    </submittedName>
</protein>
<keyword evidence="2" id="KW-0812">Transmembrane</keyword>
<evidence type="ECO:0000313" key="3">
    <source>
        <dbReference type="EMBL" id="KZT50339.1"/>
    </source>
</evidence>
<dbReference type="OrthoDB" id="3363417at2759"/>
<name>A0A165C701_9BASI</name>
<accession>A0A165C701</accession>
<evidence type="ECO:0000313" key="4">
    <source>
        <dbReference type="Proteomes" id="UP000076842"/>
    </source>
</evidence>
<evidence type="ECO:0000256" key="2">
    <source>
        <dbReference type="SAM" id="Phobius"/>
    </source>
</evidence>
<sequence length="213" mass="22238">MSASSTLPLLYALYRLLNPPLPTPLDYLPLIFRLLALSIAGPFLFITFLEVAGYLVVRTLGFTTRLPGSAASSRAGSATSSPSSEKPLLPAALGLQPIPVPVPASEPHNALSDAQRTLAPPPQILIPATNVLRSPTPGKYETYFATPGEHDFRLSGTGLFSPPDSREGSPPHSSVGLGGAEGRSSALGLGMDADVRSRTGMNGLKALTPVEAR</sequence>
<feature type="region of interest" description="Disordered" evidence="1">
    <location>
        <begin position="194"/>
        <end position="213"/>
    </location>
</feature>
<organism evidence="3 4">
    <name type="scientific">Calocera cornea HHB12733</name>
    <dbReference type="NCBI Taxonomy" id="1353952"/>
    <lineage>
        <taxon>Eukaryota</taxon>
        <taxon>Fungi</taxon>
        <taxon>Dikarya</taxon>
        <taxon>Basidiomycota</taxon>
        <taxon>Agaricomycotina</taxon>
        <taxon>Dacrymycetes</taxon>
        <taxon>Dacrymycetales</taxon>
        <taxon>Dacrymycetaceae</taxon>
        <taxon>Calocera</taxon>
    </lineage>
</organism>
<dbReference type="AlphaFoldDB" id="A0A165C701"/>
<feature type="transmembrane region" description="Helical" evidence="2">
    <location>
        <begin position="30"/>
        <end position="57"/>
    </location>
</feature>
<keyword evidence="2" id="KW-1133">Transmembrane helix</keyword>
<dbReference type="InParanoid" id="A0A165C701"/>
<reference evidence="3 4" key="1">
    <citation type="journal article" date="2016" name="Mol. Biol. Evol.">
        <title>Comparative Genomics of Early-Diverging Mushroom-Forming Fungi Provides Insights into the Origins of Lignocellulose Decay Capabilities.</title>
        <authorList>
            <person name="Nagy L.G."/>
            <person name="Riley R."/>
            <person name="Tritt A."/>
            <person name="Adam C."/>
            <person name="Daum C."/>
            <person name="Floudas D."/>
            <person name="Sun H."/>
            <person name="Yadav J.S."/>
            <person name="Pangilinan J."/>
            <person name="Larsson K.H."/>
            <person name="Matsuura K."/>
            <person name="Barry K."/>
            <person name="Labutti K."/>
            <person name="Kuo R."/>
            <person name="Ohm R.A."/>
            <person name="Bhattacharya S.S."/>
            <person name="Shirouzu T."/>
            <person name="Yoshinaga Y."/>
            <person name="Martin F.M."/>
            <person name="Grigoriev I.V."/>
            <person name="Hibbett D.S."/>
        </authorList>
    </citation>
    <scope>NUCLEOTIDE SEQUENCE [LARGE SCALE GENOMIC DNA]</scope>
    <source>
        <strain evidence="3 4">HHB12733</strain>
    </source>
</reference>
<feature type="compositionally biased region" description="Low complexity" evidence="1">
    <location>
        <begin position="69"/>
        <end position="84"/>
    </location>
</feature>
<dbReference type="EMBL" id="KV424187">
    <property type="protein sequence ID" value="KZT50339.1"/>
    <property type="molecule type" value="Genomic_DNA"/>
</dbReference>
<proteinExistence type="predicted"/>
<keyword evidence="2" id="KW-0472">Membrane</keyword>